<keyword evidence="4" id="KW-0812">Transmembrane</keyword>
<dbReference type="Proteomes" id="UP000249886">
    <property type="component" value="Unassembled WGS sequence"/>
</dbReference>
<reference evidence="5 6" key="1">
    <citation type="submission" date="2018-06" db="EMBL/GenBank/DDBJ databases">
        <authorList>
            <consortium name="Pathogen Informatics"/>
            <person name="Doyle S."/>
        </authorList>
    </citation>
    <scope>NUCLEOTIDE SEQUENCE [LARGE SCALE GENOMIC DNA]</scope>
    <source>
        <strain evidence="5 6">NCTC10254</strain>
    </source>
</reference>
<evidence type="ECO:0000256" key="3">
    <source>
        <dbReference type="SAM" id="MobiDB-lite"/>
    </source>
</evidence>
<dbReference type="InterPro" id="IPR016191">
    <property type="entry name" value="Ribonuclease/ribotoxin"/>
</dbReference>
<evidence type="ECO:0000313" key="5">
    <source>
        <dbReference type="EMBL" id="SPW28265.1"/>
    </source>
</evidence>
<dbReference type="EC" id="3.1.27.3" evidence="5"/>
<accession>A0A6H9XG17</accession>
<keyword evidence="4" id="KW-0472">Membrane</keyword>
<comment type="caution">
    <text evidence="5">The sequence shown here is derived from an EMBL/GenBank/DDBJ whole genome shotgun (WGS) entry which is preliminary data.</text>
</comment>
<evidence type="ECO:0000256" key="2">
    <source>
        <dbReference type="ARBA" id="ARBA00022801"/>
    </source>
</evidence>
<sequence>MADRKKTLPVIIGGLIMAAVASYFGIDTLQESSQQSAVAAAETTTADATAHAATGTQHRNRSSNASSAAPTYTKNQTANKGFEKFRECQVDSLPKEAMNTIDDILAGGPYEYPENDNKRFGNHEKQLPDIGRNYYREYTVDTPGLNHRGKRRIVTGGGSETDPDVWLYTQDHYQSFCVIPDAEK</sequence>
<gene>
    <name evidence="5" type="ORF">NCTC10254_01257</name>
</gene>
<evidence type="ECO:0000256" key="4">
    <source>
        <dbReference type="SAM" id="Phobius"/>
    </source>
</evidence>
<proteinExistence type="predicted"/>
<feature type="region of interest" description="Disordered" evidence="3">
    <location>
        <begin position="49"/>
        <end position="80"/>
    </location>
</feature>
<dbReference type="GO" id="GO:0004521">
    <property type="term" value="F:RNA endonuclease activity"/>
    <property type="evidence" value="ECO:0007669"/>
    <property type="project" value="InterPro"/>
</dbReference>
<dbReference type="Gene3D" id="3.10.450.30">
    <property type="entry name" value="Microbial ribonucleases"/>
    <property type="match status" value="1"/>
</dbReference>
<dbReference type="SUPFAM" id="SSF53933">
    <property type="entry name" value="Microbial ribonucleases"/>
    <property type="match status" value="1"/>
</dbReference>
<dbReference type="Pfam" id="PF00545">
    <property type="entry name" value="Ribonuclease"/>
    <property type="match status" value="1"/>
</dbReference>
<feature type="compositionally biased region" description="Polar residues" evidence="3">
    <location>
        <begin position="70"/>
        <end position="79"/>
    </location>
</feature>
<feature type="transmembrane region" description="Helical" evidence="4">
    <location>
        <begin position="7"/>
        <end position="26"/>
    </location>
</feature>
<keyword evidence="4" id="KW-1133">Transmembrane helix</keyword>
<protein>
    <submittedName>
        <fullName evidence="5">Guanyl-specific ribonuclease</fullName>
        <ecNumber evidence="5">3.1.27.3</ecNumber>
    </submittedName>
</protein>
<dbReference type="EMBL" id="UARK01000006">
    <property type="protein sequence ID" value="SPW28265.1"/>
    <property type="molecule type" value="Genomic_DNA"/>
</dbReference>
<name>A0A6H9XG17_9CORY</name>
<dbReference type="AlphaFoldDB" id="A0A6H9XG17"/>
<dbReference type="InterPro" id="IPR000026">
    <property type="entry name" value="N1-like"/>
</dbReference>
<feature type="compositionally biased region" description="Low complexity" evidence="3">
    <location>
        <begin position="49"/>
        <end position="69"/>
    </location>
</feature>
<dbReference type="GeneID" id="84574371"/>
<dbReference type="GO" id="GO:0003723">
    <property type="term" value="F:RNA binding"/>
    <property type="evidence" value="ECO:0007669"/>
    <property type="project" value="InterPro"/>
</dbReference>
<dbReference type="GO" id="GO:0016787">
    <property type="term" value="F:hydrolase activity"/>
    <property type="evidence" value="ECO:0007669"/>
    <property type="project" value="UniProtKB-KW"/>
</dbReference>
<organism evidence="5 6">
    <name type="scientific">Corynebacterium matruchotii</name>
    <dbReference type="NCBI Taxonomy" id="43768"/>
    <lineage>
        <taxon>Bacteria</taxon>
        <taxon>Bacillati</taxon>
        <taxon>Actinomycetota</taxon>
        <taxon>Actinomycetes</taxon>
        <taxon>Mycobacteriales</taxon>
        <taxon>Corynebacteriaceae</taxon>
        <taxon>Corynebacterium</taxon>
    </lineage>
</organism>
<evidence type="ECO:0000313" key="6">
    <source>
        <dbReference type="Proteomes" id="UP000249886"/>
    </source>
</evidence>
<keyword evidence="2 5" id="KW-0378">Hydrolase</keyword>
<keyword evidence="1" id="KW-0540">Nuclease</keyword>
<evidence type="ECO:0000256" key="1">
    <source>
        <dbReference type="ARBA" id="ARBA00022722"/>
    </source>
</evidence>
<dbReference type="RefSeq" id="WP_005521642.1">
    <property type="nucleotide sequence ID" value="NZ_CAUVED010000001.1"/>
</dbReference>